<name>A0A834LAI1_RHOSS</name>
<keyword evidence="2" id="KW-1185">Reference proteome</keyword>
<dbReference type="Proteomes" id="UP000626092">
    <property type="component" value="Unassembled WGS sequence"/>
</dbReference>
<dbReference type="PANTHER" id="PTHR33052">
    <property type="entry name" value="DUF4228 DOMAIN PROTEIN-RELATED"/>
    <property type="match status" value="1"/>
</dbReference>
<evidence type="ECO:0000313" key="2">
    <source>
        <dbReference type="Proteomes" id="UP000626092"/>
    </source>
</evidence>
<evidence type="ECO:0008006" key="3">
    <source>
        <dbReference type="Google" id="ProtNLM"/>
    </source>
</evidence>
<comment type="caution">
    <text evidence="1">The sequence shown here is derived from an EMBL/GenBank/DDBJ whole genome shotgun (WGS) entry which is preliminary data.</text>
</comment>
<evidence type="ECO:0000313" key="1">
    <source>
        <dbReference type="EMBL" id="KAF7126310.1"/>
    </source>
</evidence>
<dbReference type="Pfam" id="PF14009">
    <property type="entry name" value="PADRE"/>
    <property type="match status" value="2"/>
</dbReference>
<sequence length="248" mass="26930">MGICVSSEITRRGAGKPGIKKWPPTSAMVIHDLDGGHQEFRQPIKAGQILSQNPNCFLSNSETMFLGSHLPQVPDEEQLRLGQIYFLIPISKSRTPLSLQDLCALAVKASSALDNSLSSEYEITGSGGGIMKWPPTAMVVDLDGRLQEFKKPIRAGKILSQNPNCFLCSSETMFLGSHVPHVPNNEELQLGAIYFLIPTSKSQTPLSLQDLCALAIKASSALNNSLFWSKSGRFSGQFPGRLQSSGKL</sequence>
<dbReference type="AlphaFoldDB" id="A0A834LAI1"/>
<organism evidence="1 2">
    <name type="scientific">Rhododendron simsii</name>
    <name type="common">Sims's rhododendron</name>
    <dbReference type="NCBI Taxonomy" id="118357"/>
    <lineage>
        <taxon>Eukaryota</taxon>
        <taxon>Viridiplantae</taxon>
        <taxon>Streptophyta</taxon>
        <taxon>Embryophyta</taxon>
        <taxon>Tracheophyta</taxon>
        <taxon>Spermatophyta</taxon>
        <taxon>Magnoliopsida</taxon>
        <taxon>eudicotyledons</taxon>
        <taxon>Gunneridae</taxon>
        <taxon>Pentapetalae</taxon>
        <taxon>asterids</taxon>
        <taxon>Ericales</taxon>
        <taxon>Ericaceae</taxon>
        <taxon>Ericoideae</taxon>
        <taxon>Rhodoreae</taxon>
        <taxon>Rhododendron</taxon>
    </lineage>
</organism>
<dbReference type="InterPro" id="IPR025322">
    <property type="entry name" value="PADRE_dom"/>
</dbReference>
<reference evidence="1" key="1">
    <citation type="submission" date="2019-11" db="EMBL/GenBank/DDBJ databases">
        <authorList>
            <person name="Liu Y."/>
            <person name="Hou J."/>
            <person name="Li T.-Q."/>
            <person name="Guan C.-H."/>
            <person name="Wu X."/>
            <person name="Wu H.-Z."/>
            <person name="Ling F."/>
            <person name="Zhang R."/>
            <person name="Shi X.-G."/>
            <person name="Ren J.-P."/>
            <person name="Chen E.-F."/>
            <person name="Sun J.-M."/>
        </authorList>
    </citation>
    <scope>NUCLEOTIDE SEQUENCE</scope>
    <source>
        <strain evidence="1">Adult_tree_wgs_1</strain>
        <tissue evidence="1">Leaves</tissue>
    </source>
</reference>
<accession>A0A834LAI1</accession>
<dbReference type="EMBL" id="WJXA01000011">
    <property type="protein sequence ID" value="KAF7126310.1"/>
    <property type="molecule type" value="Genomic_DNA"/>
</dbReference>
<protein>
    <recommendedName>
        <fullName evidence="3">DUF4228 domain protein</fullName>
    </recommendedName>
</protein>
<gene>
    <name evidence="1" type="ORF">RHSIM_Rhsim11G0172500</name>
</gene>
<dbReference type="OrthoDB" id="1919386at2759"/>
<proteinExistence type="predicted"/>